<name>A0A0F9VK15_9ZZZZ</name>
<sequence length="80" mass="9496">MEAKDTNWCPQHGYPLPCYKCGMPLSQTSQKEIYRAGIKEVVDWLKEENDKNPQVLDGSYIIAKMNHKRWQVKLKEWEIE</sequence>
<dbReference type="EMBL" id="LAZR01000336">
    <property type="protein sequence ID" value="KKN73831.1"/>
    <property type="molecule type" value="Genomic_DNA"/>
</dbReference>
<proteinExistence type="predicted"/>
<accession>A0A0F9VK15</accession>
<gene>
    <name evidence="1" type="ORF">LCGC14_0396330</name>
</gene>
<organism evidence="1">
    <name type="scientific">marine sediment metagenome</name>
    <dbReference type="NCBI Taxonomy" id="412755"/>
    <lineage>
        <taxon>unclassified sequences</taxon>
        <taxon>metagenomes</taxon>
        <taxon>ecological metagenomes</taxon>
    </lineage>
</organism>
<protein>
    <submittedName>
        <fullName evidence="1">Uncharacterized protein</fullName>
    </submittedName>
</protein>
<evidence type="ECO:0000313" key="1">
    <source>
        <dbReference type="EMBL" id="KKN73831.1"/>
    </source>
</evidence>
<dbReference type="AlphaFoldDB" id="A0A0F9VK15"/>
<reference evidence="1" key="1">
    <citation type="journal article" date="2015" name="Nature">
        <title>Complex archaea that bridge the gap between prokaryotes and eukaryotes.</title>
        <authorList>
            <person name="Spang A."/>
            <person name="Saw J.H."/>
            <person name="Jorgensen S.L."/>
            <person name="Zaremba-Niedzwiedzka K."/>
            <person name="Martijn J."/>
            <person name="Lind A.E."/>
            <person name="van Eijk R."/>
            <person name="Schleper C."/>
            <person name="Guy L."/>
            <person name="Ettema T.J."/>
        </authorList>
    </citation>
    <scope>NUCLEOTIDE SEQUENCE</scope>
</reference>
<comment type="caution">
    <text evidence="1">The sequence shown here is derived from an EMBL/GenBank/DDBJ whole genome shotgun (WGS) entry which is preliminary data.</text>
</comment>